<dbReference type="OrthoDB" id="1666638at2"/>
<sequence>MFYVKEKVSPSLDVTVEIHDDNVFCTCPECGCEVEIDLAQLFSDGEGDLYGTSVFCRDCSKSKLEALRK</sequence>
<dbReference type="RefSeq" id="WP_126812578.1">
    <property type="nucleotide sequence ID" value="NZ_NGKC01000003.1"/>
</dbReference>
<dbReference type="AlphaFoldDB" id="A0A430AZ44"/>
<proteinExistence type="predicted"/>
<protein>
    <submittedName>
        <fullName evidence="1">Uncharacterized protein</fullName>
    </submittedName>
</protein>
<reference evidence="1 2" key="1">
    <citation type="submission" date="2017-05" db="EMBL/GenBank/DDBJ databases">
        <title>Vagococcus spp. assemblies.</title>
        <authorList>
            <person name="Gulvik C.A."/>
        </authorList>
    </citation>
    <scope>NUCLEOTIDE SEQUENCE [LARGE SCALE GENOMIC DNA]</scope>
    <source>
        <strain evidence="1 2">LMG 24798</strain>
    </source>
</reference>
<evidence type="ECO:0000313" key="2">
    <source>
        <dbReference type="Proteomes" id="UP000286773"/>
    </source>
</evidence>
<accession>A0A430AZ44</accession>
<evidence type="ECO:0000313" key="1">
    <source>
        <dbReference type="EMBL" id="RSU13305.1"/>
    </source>
</evidence>
<organism evidence="1 2">
    <name type="scientific">Vagococcus acidifermentans</name>
    <dbReference type="NCBI Taxonomy" id="564710"/>
    <lineage>
        <taxon>Bacteria</taxon>
        <taxon>Bacillati</taxon>
        <taxon>Bacillota</taxon>
        <taxon>Bacilli</taxon>
        <taxon>Lactobacillales</taxon>
        <taxon>Enterococcaceae</taxon>
        <taxon>Vagococcus</taxon>
    </lineage>
</organism>
<keyword evidence="2" id="KW-1185">Reference proteome</keyword>
<comment type="caution">
    <text evidence="1">The sequence shown here is derived from an EMBL/GenBank/DDBJ whole genome shotgun (WGS) entry which is preliminary data.</text>
</comment>
<gene>
    <name evidence="1" type="ORF">CBF27_03745</name>
</gene>
<dbReference type="Proteomes" id="UP000286773">
    <property type="component" value="Unassembled WGS sequence"/>
</dbReference>
<dbReference type="EMBL" id="NGKC01000003">
    <property type="protein sequence ID" value="RSU13305.1"/>
    <property type="molecule type" value="Genomic_DNA"/>
</dbReference>
<name>A0A430AZ44_9ENTE</name>